<keyword evidence="6" id="KW-1185">Reference proteome</keyword>
<keyword evidence="3 4" id="KW-0732">Signal</keyword>
<reference evidence="5 6" key="1">
    <citation type="submission" date="2021-03" db="EMBL/GenBank/DDBJ databases">
        <authorList>
            <person name="Peeters C."/>
        </authorList>
    </citation>
    <scope>NUCLEOTIDE SEQUENCE [LARGE SCALE GENOMIC DNA]</scope>
    <source>
        <strain evidence="5 6">LMG 26411</strain>
    </source>
</reference>
<proteinExistence type="predicted"/>
<organism evidence="5 6">
    <name type="scientific">Cupriavidus numazuensis</name>
    <dbReference type="NCBI Taxonomy" id="221992"/>
    <lineage>
        <taxon>Bacteria</taxon>
        <taxon>Pseudomonadati</taxon>
        <taxon>Pseudomonadota</taxon>
        <taxon>Betaproteobacteria</taxon>
        <taxon>Burkholderiales</taxon>
        <taxon>Burkholderiaceae</taxon>
        <taxon>Cupriavidus</taxon>
    </lineage>
</organism>
<dbReference type="Pfam" id="PF10614">
    <property type="entry name" value="CsgF"/>
    <property type="match status" value="1"/>
</dbReference>
<feature type="signal peptide" evidence="4">
    <location>
        <begin position="1"/>
        <end position="23"/>
    </location>
</feature>
<dbReference type="InterPro" id="IPR018893">
    <property type="entry name" value="T8SS_CsgF"/>
</dbReference>
<gene>
    <name evidence="5" type="ORF">LMG26411_04321</name>
</gene>
<feature type="chain" id="PRO_5045823840" description="Curli production assembly/transport component CsgF" evidence="4">
    <location>
        <begin position="24"/>
        <end position="141"/>
    </location>
</feature>
<accession>A0ABN7Q1I0</accession>
<dbReference type="Proteomes" id="UP000672657">
    <property type="component" value="Unassembled WGS sequence"/>
</dbReference>
<protein>
    <recommendedName>
        <fullName evidence="2">Curli production assembly/transport component CsgF</fullName>
    </recommendedName>
</protein>
<evidence type="ECO:0000256" key="1">
    <source>
        <dbReference type="ARBA" id="ARBA00003989"/>
    </source>
</evidence>
<dbReference type="EMBL" id="CAJPVI010000027">
    <property type="protein sequence ID" value="CAG2153010.1"/>
    <property type="molecule type" value="Genomic_DNA"/>
</dbReference>
<evidence type="ECO:0000256" key="2">
    <source>
        <dbReference type="ARBA" id="ARBA00014031"/>
    </source>
</evidence>
<comment type="function">
    <text evidence="1">May be involved in the biogenesis of curli organelles.</text>
</comment>
<evidence type="ECO:0000313" key="5">
    <source>
        <dbReference type="EMBL" id="CAG2153010.1"/>
    </source>
</evidence>
<name>A0ABN7Q1I0_9BURK</name>
<evidence type="ECO:0000313" key="6">
    <source>
        <dbReference type="Proteomes" id="UP000672657"/>
    </source>
</evidence>
<evidence type="ECO:0000256" key="3">
    <source>
        <dbReference type="ARBA" id="ARBA00022729"/>
    </source>
</evidence>
<comment type="caution">
    <text evidence="5">The sequence shown here is derived from an EMBL/GenBank/DDBJ whole genome shotgun (WGS) entry which is preliminary data.</text>
</comment>
<dbReference type="RefSeq" id="WP_211955307.1">
    <property type="nucleotide sequence ID" value="NZ_CAJPVI010000027.1"/>
</dbReference>
<evidence type="ECO:0000256" key="4">
    <source>
        <dbReference type="SAM" id="SignalP"/>
    </source>
</evidence>
<sequence length="141" mass="14829">MNTSRAFRTMICLLGLTTGAAHATELVYVPINPSFGGNPLNGPVLLNSAVAQDKHKDSAPSSPFAQQSALQQFNDTLQRAILSRISSTVSSSIVGSTGQLVPGTVETTDFRIVVTQMSGGVLQVTTTDKTTGQSTQFQVSQ</sequence>